<reference evidence="2" key="1">
    <citation type="submission" date="2020-11" db="EMBL/GenBank/DDBJ databases">
        <authorList>
            <person name="Tran Van P."/>
        </authorList>
    </citation>
    <scope>NUCLEOTIDE SEQUENCE</scope>
</reference>
<protein>
    <recommendedName>
        <fullName evidence="3">HTH psq-type domain-containing protein</fullName>
    </recommendedName>
</protein>
<evidence type="ECO:0008006" key="3">
    <source>
        <dbReference type="Google" id="ProtNLM"/>
    </source>
</evidence>
<accession>A0A7R9IL07</accession>
<evidence type="ECO:0000256" key="1">
    <source>
        <dbReference type="SAM" id="MobiDB-lite"/>
    </source>
</evidence>
<organism evidence="2">
    <name type="scientific">Timema tahoe</name>
    <dbReference type="NCBI Taxonomy" id="61484"/>
    <lineage>
        <taxon>Eukaryota</taxon>
        <taxon>Metazoa</taxon>
        <taxon>Ecdysozoa</taxon>
        <taxon>Arthropoda</taxon>
        <taxon>Hexapoda</taxon>
        <taxon>Insecta</taxon>
        <taxon>Pterygota</taxon>
        <taxon>Neoptera</taxon>
        <taxon>Polyneoptera</taxon>
        <taxon>Phasmatodea</taxon>
        <taxon>Timematodea</taxon>
        <taxon>Timematoidea</taxon>
        <taxon>Timematidae</taxon>
        <taxon>Timema</taxon>
    </lineage>
</organism>
<name>A0A7R9IL07_9NEOP</name>
<dbReference type="EMBL" id="OE003649">
    <property type="protein sequence ID" value="CAD7460372.1"/>
    <property type="molecule type" value="Genomic_DNA"/>
</dbReference>
<feature type="region of interest" description="Disordered" evidence="1">
    <location>
        <begin position="81"/>
        <end position="108"/>
    </location>
</feature>
<evidence type="ECO:0000313" key="2">
    <source>
        <dbReference type="EMBL" id="CAD7460372.1"/>
    </source>
</evidence>
<sequence>MTATPNLLFTKTLQYSQMEQCYQHPLRTPMLYKQDEQAGRTTIQSQHSTLTLGFTQAHEVREQSHCKSCCLLHSATPEASRKFSSRDGQRGLVAETPASGATGTADHRGNHVEAMEPLSQFFYQLGVNVLVTVLTDIGGVGYKESVQLSKPCVYREPDNLYRVLGKSHGIQNEHVMDKCMRDACVCLEKHKSKVDVVGMKYLRYVCRKTRMDRMPFFWKSKLGASKRNIIPPETMKAAVIKVVEEKGSINKIAKEYGIDRKTLGSSESSQEEEDFWEKSSSDDLNFDDEDMLHTIDQGDFALVKFKTKNPQQCLDIMEKIMLELVAKLDGCEQKKKKNNLKLSMPVFQQMEKLHKTYL</sequence>
<gene>
    <name evidence="2" type="ORF">TTEB3V08_LOCUS8304</name>
</gene>
<dbReference type="AlphaFoldDB" id="A0A7R9IL07"/>
<proteinExistence type="predicted"/>